<dbReference type="EMBL" id="ML732185">
    <property type="protein sequence ID" value="KAB8076138.1"/>
    <property type="molecule type" value="Genomic_DNA"/>
</dbReference>
<feature type="domain" description="Methyltransferase" evidence="6">
    <location>
        <begin position="85"/>
        <end position="188"/>
    </location>
</feature>
<comment type="pathway">
    <text evidence="1">Secondary metabolite biosynthesis.</text>
</comment>
<accession>A0A5N5X5W1</accession>
<organism evidence="7 8">
    <name type="scientific">Aspergillus leporis</name>
    <dbReference type="NCBI Taxonomy" id="41062"/>
    <lineage>
        <taxon>Eukaryota</taxon>
        <taxon>Fungi</taxon>
        <taxon>Dikarya</taxon>
        <taxon>Ascomycota</taxon>
        <taxon>Pezizomycotina</taxon>
        <taxon>Eurotiomycetes</taxon>
        <taxon>Eurotiomycetidae</taxon>
        <taxon>Eurotiales</taxon>
        <taxon>Aspergillaceae</taxon>
        <taxon>Aspergillus</taxon>
        <taxon>Aspergillus subgen. Circumdati</taxon>
    </lineage>
</organism>
<evidence type="ECO:0000256" key="5">
    <source>
        <dbReference type="SAM" id="MobiDB-lite"/>
    </source>
</evidence>
<dbReference type="InterPro" id="IPR051654">
    <property type="entry name" value="Meroterpenoid_MTases"/>
</dbReference>
<keyword evidence="3" id="KW-0949">S-adenosyl-L-methionine</keyword>
<proteinExistence type="inferred from homology"/>
<keyword evidence="8" id="KW-1185">Reference proteome</keyword>
<reference evidence="7 8" key="1">
    <citation type="submission" date="2019-04" db="EMBL/GenBank/DDBJ databases">
        <title>Friends and foes A comparative genomics study of 23 Aspergillus species from section Flavi.</title>
        <authorList>
            <consortium name="DOE Joint Genome Institute"/>
            <person name="Kjaerbolling I."/>
            <person name="Vesth T."/>
            <person name="Frisvad J.C."/>
            <person name="Nybo J.L."/>
            <person name="Theobald S."/>
            <person name="Kildgaard S."/>
            <person name="Isbrandt T."/>
            <person name="Kuo A."/>
            <person name="Sato A."/>
            <person name="Lyhne E.K."/>
            <person name="Kogle M.E."/>
            <person name="Wiebenga A."/>
            <person name="Kun R.S."/>
            <person name="Lubbers R.J."/>
            <person name="Makela M.R."/>
            <person name="Barry K."/>
            <person name="Chovatia M."/>
            <person name="Clum A."/>
            <person name="Daum C."/>
            <person name="Haridas S."/>
            <person name="He G."/>
            <person name="LaButti K."/>
            <person name="Lipzen A."/>
            <person name="Mondo S."/>
            <person name="Riley R."/>
            <person name="Salamov A."/>
            <person name="Simmons B.A."/>
            <person name="Magnuson J.K."/>
            <person name="Henrissat B."/>
            <person name="Mortensen U.H."/>
            <person name="Larsen T.O."/>
            <person name="Devries R.P."/>
            <person name="Grigoriev I.V."/>
            <person name="Machida M."/>
            <person name="Baker S.E."/>
            <person name="Andersen M.R."/>
        </authorList>
    </citation>
    <scope>NUCLEOTIDE SEQUENCE [LARGE SCALE GENOMIC DNA]</scope>
    <source>
        <strain evidence="7 8">CBS 151.66</strain>
    </source>
</reference>
<evidence type="ECO:0000256" key="2">
    <source>
        <dbReference type="ARBA" id="ARBA00022679"/>
    </source>
</evidence>
<evidence type="ECO:0000313" key="7">
    <source>
        <dbReference type="EMBL" id="KAB8076138.1"/>
    </source>
</evidence>
<keyword evidence="2" id="KW-0808">Transferase</keyword>
<evidence type="ECO:0000259" key="6">
    <source>
        <dbReference type="Pfam" id="PF13649"/>
    </source>
</evidence>
<evidence type="ECO:0000313" key="8">
    <source>
        <dbReference type="Proteomes" id="UP000326565"/>
    </source>
</evidence>
<dbReference type="OrthoDB" id="2094832at2759"/>
<dbReference type="GO" id="GO:0016740">
    <property type="term" value="F:transferase activity"/>
    <property type="evidence" value="ECO:0007669"/>
    <property type="project" value="UniProtKB-KW"/>
</dbReference>
<dbReference type="Proteomes" id="UP000326565">
    <property type="component" value="Unassembled WGS sequence"/>
</dbReference>
<dbReference type="InterPro" id="IPR029063">
    <property type="entry name" value="SAM-dependent_MTases_sf"/>
</dbReference>
<gene>
    <name evidence="7" type="ORF">BDV29DRAFT_95681</name>
</gene>
<sequence>MEWDSPWRAEGTSSCSGELARAPHPQLTWHYRRYGRESNSPAQRDKAWKYGEYPCIGQWMFLLPGIASFPQFGEVVQSVRHGALVLDLGCGLGQNLRLLAASGVPSYNMFALDLSPELWQLGYELYGDRDRLMANFISANFLDDDEKIGLDKLYGKVDIMVAGQFLHLFSWEGQKQAGKRIVKLSRPGTVLIGYQQSRLQAREYIRPWGMMFYHNLKSYRQMWQEIAGETGTEWKVEATLVDLTEWGMEAEDTEWMPPDHKGLNFFLTRIS</sequence>
<name>A0A5N5X5W1_9EURO</name>
<dbReference type="AlphaFoldDB" id="A0A5N5X5W1"/>
<evidence type="ECO:0000256" key="3">
    <source>
        <dbReference type="ARBA" id="ARBA00022691"/>
    </source>
</evidence>
<dbReference type="Gene3D" id="3.40.50.150">
    <property type="entry name" value="Vaccinia Virus protein VP39"/>
    <property type="match status" value="1"/>
</dbReference>
<dbReference type="InterPro" id="IPR041698">
    <property type="entry name" value="Methyltransf_25"/>
</dbReference>
<comment type="similarity">
    <text evidence="4">Belongs to the class I-like SAM-binding methyltransferase superfamily.</text>
</comment>
<dbReference type="PANTHER" id="PTHR35897:SF1">
    <property type="entry name" value="METHYLTRANSFERASE AUSD"/>
    <property type="match status" value="1"/>
</dbReference>
<dbReference type="SUPFAM" id="SSF53335">
    <property type="entry name" value="S-adenosyl-L-methionine-dependent methyltransferases"/>
    <property type="match status" value="1"/>
</dbReference>
<dbReference type="Pfam" id="PF13649">
    <property type="entry name" value="Methyltransf_25"/>
    <property type="match status" value="1"/>
</dbReference>
<dbReference type="CDD" id="cd02440">
    <property type="entry name" value="AdoMet_MTases"/>
    <property type="match status" value="1"/>
</dbReference>
<protein>
    <recommendedName>
        <fullName evidence="6">Methyltransferase domain-containing protein</fullName>
    </recommendedName>
</protein>
<evidence type="ECO:0000256" key="4">
    <source>
        <dbReference type="ARBA" id="ARBA00038314"/>
    </source>
</evidence>
<dbReference type="PANTHER" id="PTHR35897">
    <property type="entry name" value="METHYLTRANSFERASE AUSD"/>
    <property type="match status" value="1"/>
</dbReference>
<feature type="region of interest" description="Disordered" evidence="5">
    <location>
        <begin position="1"/>
        <end position="20"/>
    </location>
</feature>
<evidence type="ECO:0000256" key="1">
    <source>
        <dbReference type="ARBA" id="ARBA00005179"/>
    </source>
</evidence>